<sequence>MTVAALESCQELISLALDHLNKSQSIEDTKLFEAFKDLTTWLSSAGSYQQTCLDGLENASNGWSSIMVQNLKNSTEYTNNRGAIISSIEESIDALGAIGRRRLMSFNSGEEPNWLSFKDRKLLQASSSKIQADAVEVKDGVGKYKTISAALEAVPEKSKKRFVIYVKKGLYVENIRVEKTVDR</sequence>
<evidence type="ECO:0000259" key="9">
    <source>
        <dbReference type="Pfam" id="PF04043"/>
    </source>
</evidence>
<evidence type="ECO:0000256" key="3">
    <source>
        <dbReference type="ARBA" id="ARBA00007786"/>
    </source>
</evidence>
<evidence type="ECO:0000256" key="4">
    <source>
        <dbReference type="ARBA" id="ARBA00022801"/>
    </source>
</evidence>
<keyword evidence="11" id="KW-1185">Reference proteome</keyword>
<accession>A0A8S0S8V7</accession>
<evidence type="ECO:0000256" key="5">
    <source>
        <dbReference type="ARBA" id="ARBA00023085"/>
    </source>
</evidence>
<feature type="domain" description="Pectinesterase inhibitor" evidence="9">
    <location>
        <begin position="4"/>
        <end position="80"/>
    </location>
</feature>
<evidence type="ECO:0000256" key="6">
    <source>
        <dbReference type="ARBA" id="ARBA00023316"/>
    </source>
</evidence>
<dbReference type="EMBL" id="CACTIH010003955">
    <property type="protein sequence ID" value="CAA2987913.1"/>
    <property type="molecule type" value="Genomic_DNA"/>
</dbReference>
<evidence type="ECO:0000313" key="11">
    <source>
        <dbReference type="Proteomes" id="UP000594638"/>
    </source>
</evidence>
<dbReference type="Pfam" id="PF04043">
    <property type="entry name" value="PMEI"/>
    <property type="match status" value="1"/>
</dbReference>
<dbReference type="InterPro" id="IPR006501">
    <property type="entry name" value="Pectinesterase_inhib_dom"/>
</dbReference>
<dbReference type="InterPro" id="IPR011050">
    <property type="entry name" value="Pectin_lyase_fold/virulence"/>
</dbReference>
<dbReference type="Gene3D" id="2.160.20.10">
    <property type="entry name" value="Single-stranded right-handed beta-helix, Pectin lyase-like"/>
    <property type="match status" value="1"/>
</dbReference>
<organism evidence="10 11">
    <name type="scientific">Olea europaea subsp. europaea</name>
    <dbReference type="NCBI Taxonomy" id="158383"/>
    <lineage>
        <taxon>Eukaryota</taxon>
        <taxon>Viridiplantae</taxon>
        <taxon>Streptophyta</taxon>
        <taxon>Embryophyta</taxon>
        <taxon>Tracheophyta</taxon>
        <taxon>Spermatophyta</taxon>
        <taxon>Magnoliopsida</taxon>
        <taxon>eudicotyledons</taxon>
        <taxon>Gunneridae</taxon>
        <taxon>Pentapetalae</taxon>
        <taxon>asterids</taxon>
        <taxon>lamiids</taxon>
        <taxon>Lamiales</taxon>
        <taxon>Oleaceae</taxon>
        <taxon>Oleeae</taxon>
        <taxon>Olea</taxon>
    </lineage>
</organism>
<dbReference type="GO" id="GO:0004857">
    <property type="term" value="F:enzyme inhibitor activity"/>
    <property type="evidence" value="ECO:0007669"/>
    <property type="project" value="InterPro"/>
</dbReference>
<comment type="caution">
    <text evidence="10">The sequence shown here is derived from an EMBL/GenBank/DDBJ whole genome shotgun (WGS) entry which is preliminary data.</text>
</comment>
<name>A0A8S0S8V7_OLEEU</name>
<dbReference type="InterPro" id="IPR000070">
    <property type="entry name" value="Pectinesterase_cat"/>
</dbReference>
<gene>
    <name evidence="10" type="ORF">OLEA9_A088163</name>
</gene>
<dbReference type="Proteomes" id="UP000594638">
    <property type="component" value="Unassembled WGS sequence"/>
</dbReference>
<evidence type="ECO:0000313" key="10">
    <source>
        <dbReference type="EMBL" id="CAA2987913.1"/>
    </source>
</evidence>
<dbReference type="GO" id="GO:0030599">
    <property type="term" value="F:pectinesterase activity"/>
    <property type="evidence" value="ECO:0007669"/>
    <property type="project" value="UniProtKB-EC"/>
</dbReference>
<protein>
    <submittedName>
        <fullName evidence="10">Probable pectinesterase pectinesterase inhibitor 46</fullName>
    </submittedName>
</protein>
<dbReference type="Pfam" id="PF01095">
    <property type="entry name" value="Pectinesterase"/>
    <property type="match status" value="1"/>
</dbReference>
<comment type="similarity">
    <text evidence="3">In the C-terminal section; belongs to the pectinesterase family.</text>
</comment>
<dbReference type="PANTHER" id="PTHR31707">
    <property type="entry name" value="PECTINESTERASE"/>
    <property type="match status" value="1"/>
</dbReference>
<dbReference type="NCBIfam" id="TIGR01614">
    <property type="entry name" value="PME_inhib"/>
    <property type="match status" value="1"/>
</dbReference>
<evidence type="ECO:0000256" key="7">
    <source>
        <dbReference type="ARBA" id="ARBA00047928"/>
    </source>
</evidence>
<proteinExistence type="inferred from homology"/>
<reference evidence="10 11" key="1">
    <citation type="submission" date="2019-12" db="EMBL/GenBank/DDBJ databases">
        <authorList>
            <person name="Alioto T."/>
            <person name="Alioto T."/>
            <person name="Gomez Garrido J."/>
        </authorList>
    </citation>
    <scope>NUCLEOTIDE SEQUENCE [LARGE SCALE GENOMIC DNA]</scope>
</reference>
<dbReference type="Gramene" id="OE9A088163T1">
    <property type="protein sequence ID" value="OE9A088163C1"/>
    <property type="gene ID" value="OE9A088163"/>
</dbReference>
<dbReference type="InterPro" id="IPR035513">
    <property type="entry name" value="Invertase/methylesterase_inhib"/>
</dbReference>
<dbReference type="Gene3D" id="1.20.140.40">
    <property type="entry name" value="Invertase/pectin methylesterase inhibitor family protein"/>
    <property type="match status" value="1"/>
</dbReference>
<comment type="pathway">
    <text evidence="1">Glycan metabolism; pectin degradation; 2-dehydro-3-deoxy-D-gluconate from pectin: step 1/5.</text>
</comment>
<comment type="similarity">
    <text evidence="2">In the N-terminal section; belongs to the PMEI family.</text>
</comment>
<evidence type="ECO:0000256" key="1">
    <source>
        <dbReference type="ARBA" id="ARBA00005184"/>
    </source>
</evidence>
<dbReference type="GO" id="GO:0042545">
    <property type="term" value="P:cell wall modification"/>
    <property type="evidence" value="ECO:0007669"/>
    <property type="project" value="InterPro"/>
</dbReference>
<evidence type="ECO:0000259" key="8">
    <source>
        <dbReference type="Pfam" id="PF01095"/>
    </source>
</evidence>
<keyword evidence="6" id="KW-0961">Cell wall biogenesis/degradation</keyword>
<evidence type="ECO:0000256" key="2">
    <source>
        <dbReference type="ARBA" id="ARBA00006027"/>
    </source>
</evidence>
<dbReference type="AlphaFoldDB" id="A0A8S0S8V7"/>
<feature type="domain" description="Pectinesterase catalytic" evidence="8">
    <location>
        <begin position="134"/>
        <end position="180"/>
    </location>
</feature>
<keyword evidence="4" id="KW-0378">Hydrolase</keyword>
<dbReference type="InterPro" id="IPR012334">
    <property type="entry name" value="Pectin_lyas_fold"/>
</dbReference>
<comment type="catalytic activity">
    <reaction evidence="7">
        <text>[(1-&gt;4)-alpha-D-galacturonosyl methyl ester](n) + n H2O = [(1-&gt;4)-alpha-D-galacturonosyl](n) + n methanol + n H(+)</text>
        <dbReference type="Rhea" id="RHEA:22380"/>
        <dbReference type="Rhea" id="RHEA-COMP:14570"/>
        <dbReference type="Rhea" id="RHEA-COMP:14573"/>
        <dbReference type="ChEBI" id="CHEBI:15377"/>
        <dbReference type="ChEBI" id="CHEBI:15378"/>
        <dbReference type="ChEBI" id="CHEBI:17790"/>
        <dbReference type="ChEBI" id="CHEBI:140522"/>
        <dbReference type="ChEBI" id="CHEBI:140523"/>
        <dbReference type="EC" id="3.1.1.11"/>
    </reaction>
</comment>
<dbReference type="OrthoDB" id="1434737at2759"/>
<dbReference type="SUPFAM" id="SSF101148">
    <property type="entry name" value="Plant invertase/pectin methylesterase inhibitor"/>
    <property type="match status" value="1"/>
</dbReference>
<dbReference type="CDD" id="cd15798">
    <property type="entry name" value="PMEI-like_3"/>
    <property type="match status" value="1"/>
</dbReference>
<dbReference type="SUPFAM" id="SSF51126">
    <property type="entry name" value="Pectin lyase-like"/>
    <property type="match status" value="1"/>
</dbReference>
<keyword evidence="5" id="KW-0063">Aspartyl esterase</keyword>